<dbReference type="Proteomes" id="UP000187891">
    <property type="component" value="Unassembled WGS sequence"/>
</dbReference>
<dbReference type="Gene3D" id="1.10.3210.10">
    <property type="entry name" value="Hypothetical protein af1432"/>
    <property type="match status" value="1"/>
</dbReference>
<feature type="domain" description="HD-GYP" evidence="1">
    <location>
        <begin position="120"/>
        <end position="305"/>
    </location>
</feature>
<gene>
    <name evidence="2" type="primary">rpfG_2</name>
    <name evidence="2" type="ORF">DSM25559_5043</name>
</gene>
<dbReference type="EC" id="3.1.4.52" evidence="2"/>
<sequence length="305" mass="34072">MLKRIKPTQVRLGMFIEAVDGEWERQPFWRSRFLLDNPDDVMTLKASGVKGVIINTDGGTDLVSAVAGGRRHAVSKAQLTRALEMIEHSKPMIKTMFDDVRMGNSVPIDTATTVVEHIAECMTDSSRALIAVTRLKSRDEYTFLHSIAVTALMVHFGRSIEIGEQLSQTLAMGGLLHDVGKVKIPLDILNKAGPLSDEEMAQMRQHPQRGYDLLSRQADMPDAVLDICRHHHERPDGRGYPQGLAGKQISVPVRIASICDVYDALTSKRPYKKAWTPAQAAEFMAAQKGQFDRPLLKRFFRCLSH</sequence>
<dbReference type="InterPro" id="IPR037522">
    <property type="entry name" value="HD_GYP_dom"/>
</dbReference>
<dbReference type="SUPFAM" id="SSF109604">
    <property type="entry name" value="HD-domain/PDEase-like"/>
    <property type="match status" value="1"/>
</dbReference>
<dbReference type="Pfam" id="PF11871">
    <property type="entry name" value="DUF3391"/>
    <property type="match status" value="1"/>
</dbReference>
<dbReference type="Pfam" id="PF13487">
    <property type="entry name" value="HD_5"/>
    <property type="match status" value="1"/>
</dbReference>
<name>A0A1R3U2K4_9HYPH</name>
<dbReference type="EMBL" id="FMUE01000022">
    <property type="protein sequence ID" value="SCX35591.1"/>
    <property type="molecule type" value="Genomic_DNA"/>
</dbReference>
<dbReference type="CDD" id="cd00077">
    <property type="entry name" value="HDc"/>
    <property type="match status" value="1"/>
</dbReference>
<dbReference type="InterPro" id="IPR021812">
    <property type="entry name" value="DUF3391"/>
</dbReference>
<dbReference type="GO" id="GO:0071111">
    <property type="term" value="F:cyclic-guanylate-specific phosphodiesterase activity"/>
    <property type="evidence" value="ECO:0007669"/>
    <property type="project" value="UniProtKB-EC"/>
</dbReference>
<dbReference type="STRING" id="1907666.DSM25559_5043"/>
<dbReference type="InterPro" id="IPR003607">
    <property type="entry name" value="HD/PDEase_dom"/>
</dbReference>
<protein>
    <submittedName>
        <fullName evidence="2">Cyclic di-GMP phosphodiesterase response regulator RpfG</fullName>
        <ecNumber evidence="2">3.1.4.52</ecNumber>
    </submittedName>
</protein>
<dbReference type="PROSITE" id="PS51832">
    <property type="entry name" value="HD_GYP"/>
    <property type="match status" value="1"/>
</dbReference>
<accession>A0A1R3U2K4</accession>
<evidence type="ECO:0000313" key="2">
    <source>
        <dbReference type="EMBL" id="SCX35591.1"/>
    </source>
</evidence>
<evidence type="ECO:0000259" key="1">
    <source>
        <dbReference type="PROSITE" id="PS51832"/>
    </source>
</evidence>
<proteinExistence type="predicted"/>
<evidence type="ECO:0000313" key="3">
    <source>
        <dbReference type="Proteomes" id="UP000187891"/>
    </source>
</evidence>
<dbReference type="AlphaFoldDB" id="A0A1R3U2K4"/>
<keyword evidence="2" id="KW-0378">Hydrolase</keyword>
<dbReference type="PANTHER" id="PTHR43155:SF2">
    <property type="entry name" value="CYCLIC DI-GMP PHOSPHODIESTERASE PA4108"/>
    <property type="match status" value="1"/>
</dbReference>
<dbReference type="SMART" id="SM00471">
    <property type="entry name" value="HDc"/>
    <property type="match status" value="1"/>
</dbReference>
<dbReference type="RefSeq" id="WP_077122960.1">
    <property type="nucleotide sequence ID" value="NZ_FMUE01000022.1"/>
</dbReference>
<reference evidence="3" key="1">
    <citation type="submission" date="2016-10" db="EMBL/GenBank/DDBJ databases">
        <authorList>
            <person name="Wibberg D."/>
        </authorList>
    </citation>
    <scope>NUCLEOTIDE SEQUENCE [LARGE SCALE GENOMIC DNA]</scope>
</reference>
<organism evidence="2 3">
    <name type="scientific">Agrobacterium rosae</name>
    <dbReference type="NCBI Taxonomy" id="1972867"/>
    <lineage>
        <taxon>Bacteria</taxon>
        <taxon>Pseudomonadati</taxon>
        <taxon>Pseudomonadota</taxon>
        <taxon>Alphaproteobacteria</taxon>
        <taxon>Hyphomicrobiales</taxon>
        <taxon>Rhizobiaceae</taxon>
        <taxon>Rhizobium/Agrobacterium group</taxon>
        <taxon>Agrobacterium</taxon>
    </lineage>
</organism>
<dbReference type="PANTHER" id="PTHR43155">
    <property type="entry name" value="CYCLIC DI-GMP PHOSPHODIESTERASE PA4108-RELATED"/>
    <property type="match status" value="1"/>
</dbReference>